<protein>
    <submittedName>
        <fullName evidence="1">Uncharacterized protein</fullName>
    </submittedName>
</protein>
<dbReference type="Proteomes" id="UP000270190">
    <property type="component" value="Unassembled WGS sequence"/>
</dbReference>
<proteinExistence type="predicted"/>
<name>A0A2X0QL86_BROTH</name>
<dbReference type="RefSeq" id="WP_183117387.1">
    <property type="nucleotide sequence ID" value="NZ_OUNC01000023.1"/>
</dbReference>
<organism evidence="1 2">
    <name type="scientific">Brochothrix thermosphacta</name>
    <name type="common">Microbacterium thermosphactum</name>
    <dbReference type="NCBI Taxonomy" id="2756"/>
    <lineage>
        <taxon>Bacteria</taxon>
        <taxon>Bacillati</taxon>
        <taxon>Bacillota</taxon>
        <taxon>Bacilli</taxon>
        <taxon>Bacillales</taxon>
        <taxon>Listeriaceae</taxon>
        <taxon>Brochothrix</taxon>
    </lineage>
</organism>
<dbReference type="EMBL" id="OUNC01000023">
    <property type="protein sequence ID" value="SPP28863.1"/>
    <property type="molecule type" value="Genomic_DNA"/>
</dbReference>
<sequence>MNEFNYTIVKCKVDSVVHHFVDDAFFNSVELALEQIKYLYETDVFNDDSNYVYEIVSI</sequence>
<dbReference type="AlphaFoldDB" id="A0A2X0QL86"/>
<reference evidence="2" key="1">
    <citation type="submission" date="2018-04" db="EMBL/GenBank/DDBJ databases">
        <authorList>
            <person name="Illikoud N."/>
        </authorList>
    </citation>
    <scope>NUCLEOTIDE SEQUENCE [LARGE SCALE GENOMIC DNA]</scope>
</reference>
<accession>A0A2X0QL86</accession>
<gene>
    <name evidence="1" type="ORF">BTBSAS_30181</name>
</gene>
<evidence type="ECO:0000313" key="2">
    <source>
        <dbReference type="Proteomes" id="UP000270190"/>
    </source>
</evidence>
<evidence type="ECO:0000313" key="1">
    <source>
        <dbReference type="EMBL" id="SPP28863.1"/>
    </source>
</evidence>